<comment type="similarity">
    <text evidence="1">Belongs to the protein kinase superfamily. STE Ser/Thr protein kinase family. STE20 subfamily.</text>
</comment>
<dbReference type="Gene3D" id="3.30.200.20">
    <property type="entry name" value="Phosphorylase Kinase, domain 1"/>
    <property type="match status" value="1"/>
</dbReference>
<dbReference type="InterPro" id="IPR008271">
    <property type="entry name" value="Ser/Thr_kinase_AS"/>
</dbReference>
<protein>
    <recommendedName>
        <fullName evidence="6">Protein kinase domain-containing protein</fullName>
    </recommendedName>
</protein>
<dbReference type="InterPro" id="IPR017441">
    <property type="entry name" value="Protein_kinase_ATP_BS"/>
</dbReference>
<dbReference type="Proteomes" id="UP001206595">
    <property type="component" value="Unassembled WGS sequence"/>
</dbReference>
<keyword evidence="5" id="KW-0723">Serine/threonine-protein kinase</keyword>
<dbReference type="GO" id="GO:0006611">
    <property type="term" value="P:protein export from nucleus"/>
    <property type="evidence" value="ECO:0007669"/>
    <property type="project" value="TreeGrafter"/>
</dbReference>
<dbReference type="GO" id="GO:0005524">
    <property type="term" value="F:ATP binding"/>
    <property type="evidence" value="ECO:0007669"/>
    <property type="project" value="UniProtKB-UniRule"/>
</dbReference>
<dbReference type="PROSITE" id="PS00108">
    <property type="entry name" value="PROTEIN_KINASE_ST"/>
    <property type="match status" value="1"/>
</dbReference>
<dbReference type="InterPro" id="IPR047173">
    <property type="entry name" value="STRAD_A/B-like"/>
</dbReference>
<keyword evidence="2 4" id="KW-0547">Nucleotide-binding</keyword>
<evidence type="ECO:0000313" key="7">
    <source>
        <dbReference type="EMBL" id="KAI8580788.1"/>
    </source>
</evidence>
<keyword evidence="5" id="KW-0808">Transferase</keyword>
<keyword evidence="8" id="KW-1185">Reference proteome</keyword>
<comment type="caution">
    <text evidence="7">The sequence shown here is derived from an EMBL/GenBank/DDBJ whole genome shotgun (WGS) entry which is preliminary data.</text>
</comment>
<organism evidence="7 8">
    <name type="scientific">Umbelopsis ramanniana AG</name>
    <dbReference type="NCBI Taxonomy" id="1314678"/>
    <lineage>
        <taxon>Eukaryota</taxon>
        <taxon>Fungi</taxon>
        <taxon>Fungi incertae sedis</taxon>
        <taxon>Mucoromycota</taxon>
        <taxon>Mucoromycotina</taxon>
        <taxon>Umbelopsidomycetes</taxon>
        <taxon>Umbelopsidales</taxon>
        <taxon>Umbelopsidaceae</taxon>
        <taxon>Umbelopsis</taxon>
    </lineage>
</organism>
<dbReference type="SUPFAM" id="SSF56112">
    <property type="entry name" value="Protein kinase-like (PK-like)"/>
    <property type="match status" value="1"/>
</dbReference>
<evidence type="ECO:0000256" key="5">
    <source>
        <dbReference type="RuleBase" id="RU000304"/>
    </source>
</evidence>
<dbReference type="Pfam" id="PF00069">
    <property type="entry name" value="Pkinase"/>
    <property type="match status" value="1"/>
</dbReference>
<dbReference type="GeneID" id="75909371"/>
<evidence type="ECO:0000256" key="3">
    <source>
        <dbReference type="ARBA" id="ARBA00022840"/>
    </source>
</evidence>
<dbReference type="GO" id="GO:0043539">
    <property type="term" value="F:protein serine/threonine kinase activator activity"/>
    <property type="evidence" value="ECO:0007669"/>
    <property type="project" value="InterPro"/>
</dbReference>
<dbReference type="Gene3D" id="1.10.510.10">
    <property type="entry name" value="Transferase(Phosphotransferase) domain 1"/>
    <property type="match status" value="1"/>
</dbReference>
<dbReference type="PROSITE" id="PS50011">
    <property type="entry name" value="PROTEIN_KINASE_DOM"/>
    <property type="match status" value="1"/>
</dbReference>
<reference evidence="7" key="1">
    <citation type="submission" date="2021-06" db="EMBL/GenBank/DDBJ databases">
        <authorList>
            <consortium name="DOE Joint Genome Institute"/>
            <person name="Mondo S.J."/>
            <person name="Amses K.R."/>
            <person name="Simmons D.R."/>
            <person name="Longcore J.E."/>
            <person name="Seto K."/>
            <person name="Alves G.H."/>
            <person name="Bonds A.E."/>
            <person name="Quandt C.A."/>
            <person name="Davis W.J."/>
            <person name="Chang Y."/>
            <person name="Letcher P.M."/>
            <person name="Powell M.J."/>
            <person name="Kuo A."/>
            <person name="Labutti K."/>
            <person name="Pangilinan J."/>
            <person name="Andreopoulos W."/>
            <person name="Tritt A."/>
            <person name="Riley R."/>
            <person name="Hundley H."/>
            <person name="Johnson J."/>
            <person name="Lipzen A."/>
            <person name="Barry K."/>
            <person name="Berbee M.L."/>
            <person name="Buchler N.E."/>
            <person name="Grigoriev I.V."/>
            <person name="Spatafora J.W."/>
            <person name="Stajich J.E."/>
            <person name="James T.Y."/>
        </authorList>
    </citation>
    <scope>NUCLEOTIDE SEQUENCE</scope>
    <source>
        <strain evidence="7">AG</strain>
    </source>
</reference>
<dbReference type="SMART" id="SM00220">
    <property type="entry name" value="S_TKc"/>
    <property type="match status" value="1"/>
</dbReference>
<dbReference type="GO" id="GO:1902554">
    <property type="term" value="C:serine/threonine protein kinase complex"/>
    <property type="evidence" value="ECO:0007669"/>
    <property type="project" value="TreeGrafter"/>
</dbReference>
<dbReference type="GO" id="GO:0004674">
    <property type="term" value="F:protein serine/threonine kinase activity"/>
    <property type="evidence" value="ECO:0007669"/>
    <property type="project" value="UniProtKB-KW"/>
</dbReference>
<dbReference type="RefSeq" id="XP_051445792.1">
    <property type="nucleotide sequence ID" value="XM_051584021.1"/>
</dbReference>
<keyword evidence="5" id="KW-0418">Kinase</keyword>
<feature type="non-terminal residue" evidence="7">
    <location>
        <position position="1"/>
    </location>
</feature>
<keyword evidence="3 4" id="KW-0067">ATP-binding</keyword>
<dbReference type="PANTHER" id="PTHR48014">
    <property type="entry name" value="SERINE/THREONINE-PROTEIN KINASE FRAY2"/>
    <property type="match status" value="1"/>
</dbReference>
<dbReference type="InterPro" id="IPR011009">
    <property type="entry name" value="Kinase-like_dom_sf"/>
</dbReference>
<dbReference type="PANTHER" id="PTHR48014:SF21">
    <property type="entry name" value="SERINE_THREONINE-PROTEIN KINASE FRAY2"/>
    <property type="match status" value="1"/>
</dbReference>
<reference evidence="7" key="2">
    <citation type="journal article" date="2022" name="Proc. Natl. Acad. Sci. U.S.A.">
        <title>Diploid-dominant life cycles characterize the early evolution of Fungi.</title>
        <authorList>
            <person name="Amses K.R."/>
            <person name="Simmons D.R."/>
            <person name="Longcore J.E."/>
            <person name="Mondo S.J."/>
            <person name="Seto K."/>
            <person name="Jeronimo G.H."/>
            <person name="Bonds A.E."/>
            <person name="Quandt C.A."/>
            <person name="Davis W.J."/>
            <person name="Chang Y."/>
            <person name="Federici B.A."/>
            <person name="Kuo A."/>
            <person name="LaButti K."/>
            <person name="Pangilinan J."/>
            <person name="Andreopoulos W."/>
            <person name="Tritt A."/>
            <person name="Riley R."/>
            <person name="Hundley H."/>
            <person name="Johnson J."/>
            <person name="Lipzen A."/>
            <person name="Barry K."/>
            <person name="Lang B.F."/>
            <person name="Cuomo C.A."/>
            <person name="Buchler N.E."/>
            <person name="Grigoriev I.V."/>
            <person name="Spatafora J.W."/>
            <person name="Stajich J.E."/>
            <person name="James T.Y."/>
        </authorList>
    </citation>
    <scope>NUCLEOTIDE SEQUENCE</scope>
    <source>
        <strain evidence="7">AG</strain>
    </source>
</reference>
<evidence type="ECO:0000259" key="6">
    <source>
        <dbReference type="PROSITE" id="PS50011"/>
    </source>
</evidence>
<evidence type="ECO:0000256" key="4">
    <source>
        <dbReference type="PROSITE-ProRule" id="PRU10141"/>
    </source>
</evidence>
<dbReference type="PIRSF" id="PIRSF000654">
    <property type="entry name" value="Integrin-linked_kinase"/>
    <property type="match status" value="1"/>
</dbReference>
<evidence type="ECO:0000256" key="1">
    <source>
        <dbReference type="ARBA" id="ARBA00008874"/>
    </source>
</evidence>
<proteinExistence type="inferred from homology"/>
<dbReference type="PROSITE" id="PS00107">
    <property type="entry name" value="PROTEIN_KINASE_ATP"/>
    <property type="match status" value="1"/>
</dbReference>
<name>A0AAD5HG84_UMBRA</name>
<feature type="domain" description="Protein kinase" evidence="6">
    <location>
        <begin position="13"/>
        <end position="273"/>
    </location>
</feature>
<evidence type="ECO:0000256" key="2">
    <source>
        <dbReference type="ARBA" id="ARBA00022741"/>
    </source>
</evidence>
<dbReference type="EMBL" id="MU620910">
    <property type="protein sequence ID" value="KAI8580788.1"/>
    <property type="molecule type" value="Genomic_DNA"/>
</dbReference>
<evidence type="ECO:0000313" key="8">
    <source>
        <dbReference type="Proteomes" id="UP001206595"/>
    </source>
</evidence>
<feature type="non-terminal residue" evidence="7">
    <location>
        <position position="286"/>
    </location>
</feature>
<feature type="binding site" evidence="4">
    <location>
        <position position="41"/>
    </location>
    <ligand>
        <name>ATP</name>
        <dbReference type="ChEBI" id="CHEBI:30616"/>
    </ligand>
</feature>
<sequence>DDVPVFSVNIHDYELHSPIGYGATATVTLATYRKYYQVAIKMVDMDQFEQSQIDELRREIQIMSLCRHDNVLPIHRSFMHDSKLCIVTPVMTAGSCHDVLRKYRKGLEEPVIACIIKQALRGLCYLHRNNLIHRDVKAANLLINRETGNVRLADFGVSGSLLECESRRLRNSFVGTPAWMAPEIVDGNGYDHQVDIWSLAITALELAYGHAPNSKYSPMKVLISTLRDAPPILDPTQCSHEYTSCFAQFVQLCLNKDPLMRPSAFELMKHPFITRAPPPEYLVNNI</sequence>
<dbReference type="AlphaFoldDB" id="A0AAD5HG84"/>
<accession>A0AAD5HG84</accession>
<gene>
    <name evidence="7" type="ORF">K450DRAFT_161718</name>
</gene>
<dbReference type="InterPro" id="IPR000719">
    <property type="entry name" value="Prot_kinase_dom"/>
</dbReference>